<evidence type="ECO:0000256" key="1">
    <source>
        <dbReference type="SAM" id="SignalP"/>
    </source>
</evidence>
<feature type="signal peptide" evidence="1">
    <location>
        <begin position="1"/>
        <end position="21"/>
    </location>
</feature>
<organism evidence="2 3">
    <name type="scientific">Mariniradius sediminis</name>
    <dbReference type="NCBI Taxonomy" id="2909237"/>
    <lineage>
        <taxon>Bacteria</taxon>
        <taxon>Pseudomonadati</taxon>
        <taxon>Bacteroidota</taxon>
        <taxon>Cytophagia</taxon>
        <taxon>Cytophagales</taxon>
        <taxon>Cyclobacteriaceae</taxon>
        <taxon>Mariniradius</taxon>
    </lineage>
</organism>
<keyword evidence="3" id="KW-1185">Reference proteome</keyword>
<comment type="caution">
    <text evidence="2">The sequence shown here is derived from an EMBL/GenBank/DDBJ whole genome shotgun (WGS) entry which is preliminary data.</text>
</comment>
<name>A0ABS9BV96_9BACT</name>
<proteinExistence type="predicted"/>
<accession>A0ABS9BV96</accession>
<gene>
    <name evidence="2" type="ORF">L0U89_12980</name>
</gene>
<sequence length="191" mass="20446">MNSQKLLAALLFFLVTNLAFAQEKNTPVRLLITGALELGGDAVATINFTNGNDQNVNAGQGISVGVGGEFALPGMDQLRFRSTVGIKYVTTAADNAHIRLTRIPFHFTGNYVIADKFRIGAGLVIHSNIKFNAGGLGDNFGFQTASGPIFEFAYKSIGLSYTVMTYTDEFRNSYAANAIGLTLSGVIPGRR</sequence>
<dbReference type="RefSeq" id="WP_234861913.1">
    <property type="nucleotide sequence ID" value="NZ_JAKEVZ010000009.1"/>
</dbReference>
<protein>
    <recommendedName>
        <fullName evidence="4">Outer membrane protein beta-barrel domain-containing protein</fullName>
    </recommendedName>
</protein>
<keyword evidence="1" id="KW-0732">Signal</keyword>
<feature type="chain" id="PRO_5045483442" description="Outer membrane protein beta-barrel domain-containing protein" evidence="1">
    <location>
        <begin position="22"/>
        <end position="191"/>
    </location>
</feature>
<evidence type="ECO:0000313" key="2">
    <source>
        <dbReference type="EMBL" id="MCF1751982.1"/>
    </source>
</evidence>
<evidence type="ECO:0000313" key="3">
    <source>
        <dbReference type="Proteomes" id="UP001201449"/>
    </source>
</evidence>
<dbReference type="Proteomes" id="UP001201449">
    <property type="component" value="Unassembled WGS sequence"/>
</dbReference>
<dbReference type="EMBL" id="JAKEVZ010000009">
    <property type="protein sequence ID" value="MCF1751982.1"/>
    <property type="molecule type" value="Genomic_DNA"/>
</dbReference>
<reference evidence="2 3" key="1">
    <citation type="submission" date="2022-01" db="EMBL/GenBank/DDBJ databases">
        <title>Mariniradius saccharolyticus sp. nov., isolated from sediment of a river.</title>
        <authorList>
            <person name="Liu H."/>
        </authorList>
    </citation>
    <scope>NUCLEOTIDE SEQUENCE [LARGE SCALE GENOMIC DNA]</scope>
    <source>
        <strain evidence="2 3">RY-2</strain>
    </source>
</reference>
<evidence type="ECO:0008006" key="4">
    <source>
        <dbReference type="Google" id="ProtNLM"/>
    </source>
</evidence>